<dbReference type="InterPro" id="IPR014710">
    <property type="entry name" value="RmlC-like_jellyroll"/>
</dbReference>
<dbReference type="InterPro" id="IPR018490">
    <property type="entry name" value="cNMP-bd_dom_sf"/>
</dbReference>
<evidence type="ECO:0000256" key="9">
    <source>
        <dbReference type="ARBA" id="ARBA00022992"/>
    </source>
</evidence>
<keyword evidence="11 16" id="KW-0472">Membrane</keyword>
<evidence type="ECO:0000259" key="17">
    <source>
        <dbReference type="PROSITE" id="PS50042"/>
    </source>
</evidence>
<evidence type="ECO:0000313" key="21">
    <source>
        <dbReference type="RefSeq" id="XP_056867263.1"/>
    </source>
</evidence>
<dbReference type="SUPFAM" id="SSF81324">
    <property type="entry name" value="Voltage-gated potassium channels"/>
    <property type="match status" value="1"/>
</dbReference>
<evidence type="ECO:0000313" key="19">
    <source>
        <dbReference type="RefSeq" id="XP_018485927.2"/>
    </source>
</evidence>
<keyword evidence="4" id="KW-0140">cGMP</keyword>
<dbReference type="GO" id="GO:0016020">
    <property type="term" value="C:membrane"/>
    <property type="evidence" value="ECO:0007669"/>
    <property type="project" value="UniProtKB-SubCell"/>
</dbReference>
<sequence>MASSNENDDVPMLPVSDSSSSSSRTRPFTSRSRSISLANTSSSIDGLDNSIVVLGYTNPLGTQRRPPLVQMGDPLSSTRSPESPFSLPPPSTCGSSDYNHEAAQIPTPRVSATSDSTTHHNALDDDAKATRFATFVKKYISRIMYPHSKYVPSWTTFFAYSCMLSIFVDPLFFFPIEVKLEEKCIKINWPMARPILAIKGVTDILLCVNIFMQYSMAYVNSEYTVDERKKIKRKYYLSLLLVIPFPQIYLTVIVPHMLGASWTKDAQNVFLTIILLQYIPKLYMFLPLIAGQTPKWLIFESAQAKFFINLLTYMLAGHVVGSSWYFFCLQRVHRCLRVACGNGERGCKQLIDCHEKRKKVLDAWKSNVNASVCFQENGFQYGTYGKAVHLTYSSTPWYTRYSYSLFWGFQQISTLAGNQVPSYYFGDIVFTMTIIGVGLLLLALLIGNMQNFLLSLGRRDMEMTLRRRDVEQWMNHRRFPEDIRKRVRDAERLNWKATRGVNEELLFENKPDDLQRDIRRHLFAFLYEVSIFSKMNESILDAIRERLKQRNYPEGSMVLRRGDPVKNMVFIVSGKMMSTGEDGSPTPLVEGDVCGEELLTWCQKRSSINPDETTVRMPSEELYSKRDVCCVKNVEAFSLSVADLEYVVTLSPTLEIPEES</sequence>
<evidence type="ECO:0000256" key="8">
    <source>
        <dbReference type="ARBA" id="ARBA00022989"/>
    </source>
</evidence>
<protein>
    <submittedName>
        <fullName evidence="19 20">Probable cyclic nucleotide-gated ion channel 20, chloroplastic</fullName>
    </submittedName>
</protein>
<dbReference type="Proteomes" id="UP000504610">
    <property type="component" value="Chromosome 5"/>
</dbReference>
<evidence type="ECO:0000313" key="18">
    <source>
        <dbReference type="Proteomes" id="UP000504610"/>
    </source>
</evidence>
<dbReference type="Gene3D" id="2.60.120.10">
    <property type="entry name" value="Jelly Rolls"/>
    <property type="match status" value="1"/>
</dbReference>
<keyword evidence="10" id="KW-0406">Ion transport</keyword>
<feature type="region of interest" description="Disordered" evidence="15">
    <location>
        <begin position="58"/>
        <end position="92"/>
    </location>
</feature>
<dbReference type="GO" id="GO:0005516">
    <property type="term" value="F:calmodulin binding"/>
    <property type="evidence" value="ECO:0007669"/>
    <property type="project" value="UniProtKB-KW"/>
</dbReference>
<evidence type="ECO:0000256" key="14">
    <source>
        <dbReference type="ARBA" id="ARBA00023303"/>
    </source>
</evidence>
<evidence type="ECO:0000256" key="11">
    <source>
        <dbReference type="ARBA" id="ARBA00023136"/>
    </source>
</evidence>
<dbReference type="PANTHER" id="PTHR45651:SF78">
    <property type="entry name" value="CYCLIC NUCLEOTIDE-BINDING DOMAIN-CONTAINING PROTEIN"/>
    <property type="match status" value="1"/>
</dbReference>
<feature type="transmembrane region" description="Helical" evidence="16">
    <location>
        <begin position="196"/>
        <end position="214"/>
    </location>
</feature>
<evidence type="ECO:0000256" key="10">
    <source>
        <dbReference type="ARBA" id="ARBA00023065"/>
    </source>
</evidence>
<keyword evidence="3" id="KW-0813">Transport</keyword>
<dbReference type="CDD" id="cd00038">
    <property type="entry name" value="CAP_ED"/>
    <property type="match status" value="1"/>
</dbReference>
<reference evidence="19 20" key="2">
    <citation type="submission" date="2025-04" db="UniProtKB">
        <authorList>
            <consortium name="RefSeq"/>
        </authorList>
    </citation>
    <scope>IDENTIFICATION</scope>
    <source>
        <tissue evidence="19 20">Leaf</tissue>
    </source>
</reference>
<dbReference type="GO" id="GO:0030552">
    <property type="term" value="F:cAMP binding"/>
    <property type="evidence" value="ECO:0007669"/>
    <property type="project" value="UniProtKB-KW"/>
</dbReference>
<keyword evidence="13" id="KW-1071">Ligand-gated ion channel</keyword>
<comment type="similarity">
    <text evidence="2">Belongs to the cyclic nucleotide-gated cation channel (TC 1.A.1.5) family.</text>
</comment>
<evidence type="ECO:0000256" key="16">
    <source>
        <dbReference type="SAM" id="Phobius"/>
    </source>
</evidence>
<evidence type="ECO:0000256" key="12">
    <source>
        <dbReference type="ARBA" id="ARBA00023149"/>
    </source>
</evidence>
<dbReference type="RefSeq" id="XP_056867263.1">
    <property type="nucleotide sequence ID" value="XM_057011283.1"/>
</dbReference>
<reference evidence="18" key="1">
    <citation type="journal article" date="2019" name="Database">
        <title>The radish genome database (RadishGD): an integrated information resource for radish genomics.</title>
        <authorList>
            <person name="Yu H.J."/>
            <person name="Baek S."/>
            <person name="Lee Y.J."/>
            <person name="Cho A."/>
            <person name="Mun J.H."/>
        </authorList>
    </citation>
    <scope>NUCLEOTIDE SEQUENCE [LARGE SCALE GENOMIC DNA]</scope>
    <source>
        <strain evidence="18">cv. WK10039</strain>
    </source>
</reference>
<feature type="transmembrane region" description="Helical" evidence="16">
    <location>
        <begin position="269"/>
        <end position="286"/>
    </location>
</feature>
<dbReference type="Gene3D" id="1.10.287.70">
    <property type="match status" value="1"/>
</dbReference>
<keyword evidence="7" id="KW-0112">Calmodulin-binding</keyword>
<dbReference type="SUPFAM" id="SSF51206">
    <property type="entry name" value="cAMP-binding domain-like"/>
    <property type="match status" value="1"/>
</dbReference>
<keyword evidence="8 16" id="KW-1133">Transmembrane helix</keyword>
<dbReference type="Pfam" id="PF00520">
    <property type="entry name" value="Ion_trans"/>
    <property type="match status" value="1"/>
</dbReference>
<dbReference type="Gene3D" id="1.10.287.630">
    <property type="entry name" value="Helix hairpin bin"/>
    <property type="match status" value="1"/>
</dbReference>
<dbReference type="RefSeq" id="XP_018485927.2">
    <property type="nucleotide sequence ID" value="XM_018630425.2"/>
</dbReference>
<dbReference type="OrthoDB" id="421226at2759"/>
<evidence type="ECO:0000256" key="2">
    <source>
        <dbReference type="ARBA" id="ARBA00010486"/>
    </source>
</evidence>
<name>A0A6J0NME4_RAPSA</name>
<dbReference type="RefSeq" id="XP_056867262.1">
    <property type="nucleotide sequence ID" value="XM_057011282.1"/>
</dbReference>
<feature type="compositionally biased region" description="Low complexity" evidence="15">
    <location>
        <begin position="16"/>
        <end position="36"/>
    </location>
</feature>
<evidence type="ECO:0000256" key="15">
    <source>
        <dbReference type="SAM" id="MobiDB-lite"/>
    </source>
</evidence>
<organism evidence="18 19">
    <name type="scientific">Raphanus sativus</name>
    <name type="common">Radish</name>
    <name type="synonym">Raphanus raphanistrum var. sativus</name>
    <dbReference type="NCBI Taxonomy" id="3726"/>
    <lineage>
        <taxon>Eukaryota</taxon>
        <taxon>Viridiplantae</taxon>
        <taxon>Streptophyta</taxon>
        <taxon>Embryophyta</taxon>
        <taxon>Tracheophyta</taxon>
        <taxon>Spermatophyta</taxon>
        <taxon>Magnoliopsida</taxon>
        <taxon>eudicotyledons</taxon>
        <taxon>Gunneridae</taxon>
        <taxon>Pentapetalae</taxon>
        <taxon>rosids</taxon>
        <taxon>malvids</taxon>
        <taxon>Brassicales</taxon>
        <taxon>Brassicaceae</taxon>
        <taxon>Brassiceae</taxon>
        <taxon>Raphanus</taxon>
    </lineage>
</organism>
<evidence type="ECO:0000256" key="1">
    <source>
        <dbReference type="ARBA" id="ARBA00004141"/>
    </source>
</evidence>
<evidence type="ECO:0000256" key="6">
    <source>
        <dbReference type="ARBA" id="ARBA00022692"/>
    </source>
</evidence>
<keyword evidence="9" id="KW-0142">cGMP-binding</keyword>
<comment type="subcellular location">
    <subcellularLocation>
        <location evidence="1">Membrane</location>
        <topology evidence="1">Multi-pass membrane protein</topology>
    </subcellularLocation>
</comment>
<keyword evidence="5" id="KW-0116">cAMP-binding</keyword>
<dbReference type="PROSITE" id="PS50042">
    <property type="entry name" value="CNMP_BINDING_3"/>
    <property type="match status" value="1"/>
</dbReference>
<feature type="transmembrane region" description="Helical" evidence="16">
    <location>
        <begin position="157"/>
        <end position="176"/>
    </location>
</feature>
<dbReference type="PANTHER" id="PTHR45651">
    <property type="entry name" value="CYCLIC NUCLEOTIDE-GATED ION CHANNEL 15-RELATED-RELATED"/>
    <property type="match status" value="1"/>
</dbReference>
<dbReference type="InterPro" id="IPR005821">
    <property type="entry name" value="Ion_trans_dom"/>
</dbReference>
<gene>
    <name evidence="19 20 21" type="primary">LOC108856587</name>
</gene>
<dbReference type="AlphaFoldDB" id="A0A6J0NME4"/>
<evidence type="ECO:0000256" key="3">
    <source>
        <dbReference type="ARBA" id="ARBA00022448"/>
    </source>
</evidence>
<keyword evidence="14" id="KW-0407">Ion channel</keyword>
<accession>A0A6J0NME4</accession>
<feature type="domain" description="Cyclic nucleotide-binding" evidence="17">
    <location>
        <begin position="531"/>
        <end position="607"/>
    </location>
</feature>
<dbReference type="InterPro" id="IPR000595">
    <property type="entry name" value="cNMP-bd_dom"/>
</dbReference>
<feature type="transmembrane region" description="Helical" evidence="16">
    <location>
        <begin position="235"/>
        <end position="257"/>
    </location>
</feature>
<feature type="transmembrane region" description="Helical" evidence="16">
    <location>
        <begin position="423"/>
        <end position="446"/>
    </location>
</feature>
<evidence type="ECO:0000256" key="4">
    <source>
        <dbReference type="ARBA" id="ARBA00022535"/>
    </source>
</evidence>
<evidence type="ECO:0000256" key="7">
    <source>
        <dbReference type="ARBA" id="ARBA00022860"/>
    </source>
</evidence>
<evidence type="ECO:0000256" key="5">
    <source>
        <dbReference type="ARBA" id="ARBA00022566"/>
    </source>
</evidence>
<keyword evidence="12" id="KW-0114">cAMP</keyword>
<keyword evidence="6 16" id="KW-0812">Transmembrane</keyword>
<feature type="transmembrane region" description="Helical" evidence="16">
    <location>
        <begin position="306"/>
        <end position="327"/>
    </location>
</feature>
<dbReference type="GO" id="GO:0030553">
    <property type="term" value="F:cGMP binding"/>
    <property type="evidence" value="ECO:0007669"/>
    <property type="project" value="UniProtKB-KW"/>
</dbReference>
<feature type="region of interest" description="Disordered" evidence="15">
    <location>
        <begin position="1"/>
        <end position="41"/>
    </location>
</feature>
<evidence type="ECO:0000313" key="20">
    <source>
        <dbReference type="RefSeq" id="XP_056867262.1"/>
    </source>
</evidence>
<keyword evidence="9" id="KW-0547">Nucleotide-binding</keyword>
<evidence type="ECO:0000256" key="13">
    <source>
        <dbReference type="ARBA" id="ARBA00023286"/>
    </source>
</evidence>
<dbReference type="KEGG" id="rsz:108856587"/>
<dbReference type="GeneID" id="108856587"/>
<proteinExistence type="inferred from homology"/>
<dbReference type="GO" id="GO:0005216">
    <property type="term" value="F:monoatomic ion channel activity"/>
    <property type="evidence" value="ECO:0007669"/>
    <property type="project" value="InterPro"/>
</dbReference>
<keyword evidence="18" id="KW-1185">Reference proteome</keyword>